<reference evidence="2" key="1">
    <citation type="submission" date="2015-09" db="EMBL/GenBank/DDBJ databases">
        <authorList>
            <person name="Sai Rama Sridatta P."/>
        </authorList>
    </citation>
    <scope>NUCLEOTIDE SEQUENCE [LARGE SCALE GENOMIC DNA]</scope>
</reference>
<evidence type="ECO:0000313" key="2">
    <source>
        <dbReference type="Proteomes" id="UP000314980"/>
    </source>
</evidence>
<dbReference type="GeneTree" id="ENSGT01120000275886"/>
<evidence type="ECO:0000313" key="1">
    <source>
        <dbReference type="Ensembl" id="ENSLCAP00010005283.1"/>
    </source>
</evidence>
<reference evidence="1" key="3">
    <citation type="submission" date="2025-09" db="UniProtKB">
        <authorList>
            <consortium name="Ensembl"/>
        </authorList>
    </citation>
    <scope>IDENTIFICATION</scope>
</reference>
<keyword evidence="2" id="KW-1185">Reference proteome</keyword>
<name>A0A4W6C363_LATCA</name>
<dbReference type="InParanoid" id="A0A4W6C363"/>
<organism evidence="1 2">
    <name type="scientific">Lates calcarifer</name>
    <name type="common">Barramundi</name>
    <name type="synonym">Holocentrus calcarifer</name>
    <dbReference type="NCBI Taxonomy" id="8187"/>
    <lineage>
        <taxon>Eukaryota</taxon>
        <taxon>Metazoa</taxon>
        <taxon>Chordata</taxon>
        <taxon>Craniata</taxon>
        <taxon>Vertebrata</taxon>
        <taxon>Euteleostomi</taxon>
        <taxon>Actinopterygii</taxon>
        <taxon>Neopterygii</taxon>
        <taxon>Teleostei</taxon>
        <taxon>Neoteleostei</taxon>
        <taxon>Acanthomorphata</taxon>
        <taxon>Carangaria</taxon>
        <taxon>Carangaria incertae sedis</taxon>
        <taxon>Centropomidae</taxon>
        <taxon>Lates</taxon>
    </lineage>
</organism>
<dbReference type="AlphaFoldDB" id="A0A4W6C363"/>
<accession>A0A4W6C363</accession>
<dbReference type="Proteomes" id="UP000314980">
    <property type="component" value="Unassembled WGS sequence"/>
</dbReference>
<dbReference type="Ensembl" id="ENSLCAT00010005417.1">
    <property type="protein sequence ID" value="ENSLCAP00010005283.1"/>
    <property type="gene ID" value="ENSLCAG00010002668.1"/>
</dbReference>
<protein>
    <submittedName>
        <fullName evidence="1">Uncharacterized protein</fullName>
    </submittedName>
</protein>
<reference evidence="1" key="2">
    <citation type="submission" date="2025-08" db="UniProtKB">
        <authorList>
            <consortium name="Ensembl"/>
        </authorList>
    </citation>
    <scope>IDENTIFICATION</scope>
</reference>
<sequence>MFRPILHLKALSHSLHLNGRSSECDLLWTRRLLVVEKLFPQVWQGYGRAPVWTVWCSRRLFFLVKLFPHTSHMKGLTLACDTSW</sequence>
<proteinExistence type="predicted"/>